<gene>
    <name evidence="3" type="primary">spoIVB</name>
    <name evidence="3" type="ORF">N5B56_09165</name>
</gene>
<dbReference type="NCBIfam" id="TIGR02860">
    <property type="entry name" value="spore_IV_B"/>
    <property type="match status" value="1"/>
</dbReference>
<dbReference type="Pfam" id="PF13180">
    <property type="entry name" value="PDZ_2"/>
    <property type="match status" value="1"/>
</dbReference>
<dbReference type="InterPro" id="IPR008763">
    <property type="entry name" value="Peptidase_S55"/>
</dbReference>
<evidence type="ECO:0000313" key="3">
    <source>
        <dbReference type="EMBL" id="MCT7399246.1"/>
    </source>
</evidence>
<dbReference type="RefSeq" id="WP_260978787.1">
    <property type="nucleotide sequence ID" value="NZ_JAODBU010000008.1"/>
</dbReference>
<accession>A0ABT2M144</accession>
<keyword evidence="1" id="KW-1133">Transmembrane helix</keyword>
<evidence type="ECO:0000256" key="1">
    <source>
        <dbReference type="SAM" id="Phobius"/>
    </source>
</evidence>
<dbReference type="InterPro" id="IPR001478">
    <property type="entry name" value="PDZ"/>
</dbReference>
<keyword evidence="4" id="KW-1185">Reference proteome</keyword>
<protein>
    <submittedName>
        <fullName evidence="3">SpoIVB peptidase</fullName>
        <ecNumber evidence="3">3.4.21.116</ecNumber>
    </submittedName>
</protein>
<dbReference type="SUPFAM" id="SSF50156">
    <property type="entry name" value="PDZ domain-like"/>
    <property type="match status" value="1"/>
</dbReference>
<dbReference type="Gene3D" id="2.30.42.10">
    <property type="match status" value="1"/>
</dbReference>
<dbReference type="InterPro" id="IPR014219">
    <property type="entry name" value="SpoIVB"/>
</dbReference>
<name>A0ABT2M144_9FIRM</name>
<evidence type="ECO:0000259" key="2">
    <source>
        <dbReference type="PROSITE" id="PS51494"/>
    </source>
</evidence>
<sequence>MSMKQINKNTRRAKIYKRYLIVSIIIGSIMVFVTGKEYIEKNIPKELTAAYNSSKDYDSGINYEYDVKSASAQINGSDTKIYACGMPVGLYLHTDGIMIIDYAGFESIDGNKVTPLKNKVKKGDYIVKVNGKKVDSKQEVIDLVEKSNGETIELTIKRNDEEITEKVKPVKNKNGIYKIGLWVRDDTQGLGTITFVTSNGIFGALGHGISDLDTGDMVTSFSGNLYYANIWGIKKGKIGEPGGFCGSIDYNEENKVGTITKNCETGLFGNVDLNKIEVEKFKEVSVAKTDEVKCGKAKIIIYKDGRYNEYDININRVRRRANQNKNLVIEVVDKKLLSKTNGIIQGMSGAPIIQNDKLIGAVTHVLINDPHQGYGSLISNMIQ</sequence>
<dbReference type="PROSITE" id="PS51494">
    <property type="entry name" value="SPOIVB"/>
    <property type="match status" value="1"/>
</dbReference>
<organism evidence="3 4">
    <name type="scientific">Eubacterium album</name>
    <dbReference type="NCBI Taxonomy" id="2978477"/>
    <lineage>
        <taxon>Bacteria</taxon>
        <taxon>Bacillati</taxon>
        <taxon>Bacillota</taxon>
        <taxon>Clostridia</taxon>
        <taxon>Eubacteriales</taxon>
        <taxon>Eubacteriaceae</taxon>
        <taxon>Eubacterium</taxon>
    </lineage>
</organism>
<dbReference type="Pfam" id="PF05580">
    <property type="entry name" value="Peptidase_S55"/>
    <property type="match status" value="1"/>
</dbReference>
<dbReference type="GO" id="GO:0016787">
    <property type="term" value="F:hydrolase activity"/>
    <property type="evidence" value="ECO:0007669"/>
    <property type="project" value="UniProtKB-KW"/>
</dbReference>
<proteinExistence type="predicted"/>
<keyword evidence="1" id="KW-0472">Membrane</keyword>
<evidence type="ECO:0000313" key="4">
    <source>
        <dbReference type="Proteomes" id="UP001431199"/>
    </source>
</evidence>
<keyword evidence="1" id="KW-0812">Transmembrane</keyword>
<dbReference type="EC" id="3.4.21.116" evidence="3"/>
<dbReference type="InterPro" id="IPR036034">
    <property type="entry name" value="PDZ_sf"/>
</dbReference>
<feature type="transmembrane region" description="Helical" evidence="1">
    <location>
        <begin position="20"/>
        <end position="39"/>
    </location>
</feature>
<reference evidence="3" key="1">
    <citation type="submission" date="2022-09" db="EMBL/GenBank/DDBJ databases">
        <title>Eubacterium sp. LFL-14 isolated from human feces.</title>
        <authorList>
            <person name="Liu F."/>
        </authorList>
    </citation>
    <scope>NUCLEOTIDE SEQUENCE</scope>
    <source>
        <strain evidence="3">LFL-14</strain>
    </source>
</reference>
<feature type="domain" description="Peptidase S55" evidence="2">
    <location>
        <begin position="161"/>
        <end position="383"/>
    </location>
</feature>
<dbReference type="Proteomes" id="UP001431199">
    <property type="component" value="Unassembled WGS sequence"/>
</dbReference>
<dbReference type="EMBL" id="JAODBU010000008">
    <property type="protein sequence ID" value="MCT7399246.1"/>
    <property type="molecule type" value="Genomic_DNA"/>
</dbReference>
<comment type="caution">
    <text evidence="3">The sequence shown here is derived from an EMBL/GenBank/DDBJ whole genome shotgun (WGS) entry which is preliminary data.</text>
</comment>
<keyword evidence="3" id="KW-0378">Hydrolase</keyword>